<dbReference type="GO" id="GO:0008253">
    <property type="term" value="F:5'-nucleotidase activity"/>
    <property type="evidence" value="ECO:0007669"/>
    <property type="project" value="UniProtKB-EC"/>
</dbReference>
<dbReference type="InterPro" id="IPR006179">
    <property type="entry name" value="5_nucleotidase/apyrase"/>
</dbReference>
<dbReference type="Pfam" id="PF02872">
    <property type="entry name" value="5_nucleotid_C"/>
    <property type="match status" value="1"/>
</dbReference>
<dbReference type="GO" id="GO:0006196">
    <property type="term" value="P:AMP catabolic process"/>
    <property type="evidence" value="ECO:0007669"/>
    <property type="project" value="TreeGrafter"/>
</dbReference>
<dbReference type="GO" id="GO:0046872">
    <property type="term" value="F:metal ion binding"/>
    <property type="evidence" value="ECO:0007669"/>
    <property type="project" value="UniProtKB-KW"/>
</dbReference>
<proteinExistence type="inferred from homology"/>
<keyword evidence="5 8" id="KW-0547">Nucleotide-binding</keyword>
<evidence type="ECO:0000256" key="8">
    <source>
        <dbReference type="RuleBase" id="RU362119"/>
    </source>
</evidence>
<keyword evidence="11" id="KW-1185">Reference proteome</keyword>
<evidence type="ECO:0000256" key="2">
    <source>
        <dbReference type="ARBA" id="ARBA00006654"/>
    </source>
</evidence>
<evidence type="ECO:0000259" key="9">
    <source>
        <dbReference type="Pfam" id="PF02872"/>
    </source>
</evidence>
<dbReference type="SUPFAM" id="SSF55816">
    <property type="entry name" value="5'-nucleotidase (syn. UDP-sugar hydrolase), C-terminal domain"/>
    <property type="match status" value="1"/>
</dbReference>
<dbReference type="InterPro" id="IPR036907">
    <property type="entry name" value="5'-Nucleotdase_C_sf"/>
</dbReference>
<comment type="similarity">
    <text evidence="2 8">Belongs to the 5'-nucleotidase family.</text>
</comment>
<sequence>MSLSPISLSTTVRFPALVGLLWCYYPAIECTFSPVVLRTDGLFVWLYYLVCTSLRGWPRLEAFVWQFPVQVWASDCTSWALVFSLHLSGPLTVVTWSQSWLPLSEICCCKHVCMYLSPTGPHVHFEDELSALQRQVDKLQTLGVNKIIALGHSGFSVDQDIARSVQGVDVVIGGHSNTFLYNGPPPSVEVPVGPYPVLIKSVDGRQVPVVQAYAFGKYLGHLRLRFDSDGNVLEADGNPVLLDSSIPEDPEILEQVEQWKQNLRNFSSQVVGKTLVFLNGSNEECRFRECNLGNLICDAMVDSALGFSEDLQWNHVSAALMNGGGVRNSIDEETRNGSITMEDLLSVLPFGGTIDLVLLKGSTLKKAFEHSVHRYGQSTGEFLQVSGFQVDLDLSKPPYSRVQSLRILCTLCRVPMFDLVQDDLVYKVLVPSYMVTGGDGFSMIPEEMVKHNSGDLDITVISSFLSKRGVVHSAVEGRIRILNSASMSVTSLCALLPLLLWGVL</sequence>
<dbReference type="Ensembl" id="ENSPMGT00000031338.1">
    <property type="protein sequence ID" value="ENSPMGP00000029443.1"/>
    <property type="gene ID" value="ENSPMGG00000023689.1"/>
</dbReference>
<dbReference type="PRINTS" id="PR01607">
    <property type="entry name" value="APYRASEFAMLY"/>
</dbReference>
<dbReference type="InterPro" id="IPR008334">
    <property type="entry name" value="5'-Nucleotdase_C"/>
</dbReference>
<reference evidence="10" key="1">
    <citation type="submission" date="2025-08" db="UniProtKB">
        <authorList>
            <consortium name="Ensembl"/>
        </authorList>
    </citation>
    <scope>IDENTIFICATION</scope>
</reference>
<dbReference type="InterPro" id="IPR029052">
    <property type="entry name" value="Metallo-depent_PP-like"/>
</dbReference>
<dbReference type="AlphaFoldDB" id="A0A3B4BHS1"/>
<evidence type="ECO:0000256" key="6">
    <source>
        <dbReference type="ARBA" id="ARBA00022801"/>
    </source>
</evidence>
<name>A0A3B4BHS1_9GOBI</name>
<evidence type="ECO:0000256" key="7">
    <source>
        <dbReference type="ARBA" id="ARBA00029793"/>
    </source>
</evidence>
<dbReference type="Gene3D" id="3.90.780.10">
    <property type="entry name" value="5'-Nucleotidase, C-terminal domain"/>
    <property type="match status" value="1"/>
</dbReference>
<organism evidence="10 11">
    <name type="scientific">Periophthalmus magnuspinnatus</name>
    <dbReference type="NCBI Taxonomy" id="409849"/>
    <lineage>
        <taxon>Eukaryota</taxon>
        <taxon>Metazoa</taxon>
        <taxon>Chordata</taxon>
        <taxon>Craniata</taxon>
        <taxon>Vertebrata</taxon>
        <taxon>Euteleostomi</taxon>
        <taxon>Actinopterygii</taxon>
        <taxon>Neopterygii</taxon>
        <taxon>Teleostei</taxon>
        <taxon>Neoteleostei</taxon>
        <taxon>Acanthomorphata</taxon>
        <taxon>Gobiaria</taxon>
        <taxon>Gobiiformes</taxon>
        <taxon>Gobioidei</taxon>
        <taxon>Gobiidae</taxon>
        <taxon>Oxudercinae</taxon>
        <taxon>Periophthalmus</taxon>
    </lineage>
</organism>
<evidence type="ECO:0000313" key="11">
    <source>
        <dbReference type="Proteomes" id="UP000261520"/>
    </source>
</evidence>
<protein>
    <recommendedName>
        <fullName evidence="3">5'-nucleotidase</fullName>
        <ecNumber evidence="3">3.1.3.5</ecNumber>
    </recommendedName>
    <alternativeName>
        <fullName evidence="7">Ecto-5'-nucleotidase</fullName>
    </alternativeName>
</protein>
<reference evidence="10" key="2">
    <citation type="submission" date="2025-09" db="UniProtKB">
        <authorList>
            <consortium name="Ensembl"/>
        </authorList>
    </citation>
    <scope>IDENTIFICATION</scope>
</reference>
<comment type="catalytic activity">
    <reaction evidence="1">
        <text>a ribonucleoside 5'-phosphate + H2O = a ribonucleoside + phosphate</text>
        <dbReference type="Rhea" id="RHEA:12484"/>
        <dbReference type="ChEBI" id="CHEBI:15377"/>
        <dbReference type="ChEBI" id="CHEBI:18254"/>
        <dbReference type="ChEBI" id="CHEBI:43474"/>
        <dbReference type="ChEBI" id="CHEBI:58043"/>
        <dbReference type="EC" id="3.1.3.5"/>
    </reaction>
</comment>
<dbReference type="GO" id="GO:0000166">
    <property type="term" value="F:nucleotide binding"/>
    <property type="evidence" value="ECO:0007669"/>
    <property type="project" value="UniProtKB-KW"/>
</dbReference>
<evidence type="ECO:0000256" key="3">
    <source>
        <dbReference type="ARBA" id="ARBA00012643"/>
    </source>
</evidence>
<accession>A0A3B4BHS1</accession>
<dbReference type="PANTHER" id="PTHR11575:SF24">
    <property type="entry name" value="5'-NUCLEOTIDASE"/>
    <property type="match status" value="1"/>
</dbReference>
<feature type="domain" description="5'-Nucleotidase C-terminal" evidence="9">
    <location>
        <begin position="270"/>
        <end position="444"/>
    </location>
</feature>
<dbReference type="FunFam" id="3.90.780.10:FF:000001">
    <property type="entry name" value="NT5E isoform 3"/>
    <property type="match status" value="1"/>
</dbReference>
<dbReference type="Gene3D" id="3.60.21.10">
    <property type="match status" value="1"/>
</dbReference>
<dbReference type="STRING" id="409849.ENSPMGP00000029443"/>
<dbReference type="Proteomes" id="UP000261520">
    <property type="component" value="Unplaced"/>
</dbReference>
<evidence type="ECO:0000256" key="1">
    <source>
        <dbReference type="ARBA" id="ARBA00000815"/>
    </source>
</evidence>
<dbReference type="GO" id="GO:0005886">
    <property type="term" value="C:plasma membrane"/>
    <property type="evidence" value="ECO:0007669"/>
    <property type="project" value="TreeGrafter"/>
</dbReference>
<keyword evidence="4" id="KW-0479">Metal-binding</keyword>
<dbReference type="PANTHER" id="PTHR11575">
    <property type="entry name" value="5'-NUCLEOTIDASE-RELATED"/>
    <property type="match status" value="1"/>
</dbReference>
<keyword evidence="6 8" id="KW-0378">Hydrolase</keyword>
<dbReference type="EC" id="3.1.3.5" evidence="3"/>
<evidence type="ECO:0000256" key="5">
    <source>
        <dbReference type="ARBA" id="ARBA00022741"/>
    </source>
</evidence>
<dbReference type="SUPFAM" id="SSF56300">
    <property type="entry name" value="Metallo-dependent phosphatases"/>
    <property type="match status" value="1"/>
</dbReference>
<evidence type="ECO:0000313" key="10">
    <source>
        <dbReference type="Ensembl" id="ENSPMGP00000029443.1"/>
    </source>
</evidence>
<evidence type="ECO:0000256" key="4">
    <source>
        <dbReference type="ARBA" id="ARBA00022723"/>
    </source>
</evidence>